<evidence type="ECO:0000256" key="2">
    <source>
        <dbReference type="SAM" id="Phobius"/>
    </source>
</evidence>
<dbReference type="OrthoDB" id="46396at2759"/>
<feature type="region of interest" description="Disordered" evidence="1">
    <location>
        <begin position="20"/>
        <end position="46"/>
    </location>
</feature>
<evidence type="ECO:0000313" key="4">
    <source>
        <dbReference type="Proteomes" id="UP000194236"/>
    </source>
</evidence>
<comment type="caution">
    <text evidence="3">The sequence shown here is derived from an EMBL/GenBank/DDBJ whole genome shotgun (WGS) entry which is preliminary data.</text>
</comment>
<accession>A0A1Y3BSR5</accession>
<organism evidence="3 4">
    <name type="scientific">Euroglyphus maynei</name>
    <name type="common">Mayne's house dust mite</name>
    <dbReference type="NCBI Taxonomy" id="6958"/>
    <lineage>
        <taxon>Eukaryota</taxon>
        <taxon>Metazoa</taxon>
        <taxon>Ecdysozoa</taxon>
        <taxon>Arthropoda</taxon>
        <taxon>Chelicerata</taxon>
        <taxon>Arachnida</taxon>
        <taxon>Acari</taxon>
        <taxon>Acariformes</taxon>
        <taxon>Sarcoptiformes</taxon>
        <taxon>Astigmata</taxon>
        <taxon>Psoroptidia</taxon>
        <taxon>Analgoidea</taxon>
        <taxon>Pyroglyphidae</taxon>
        <taxon>Pyroglyphinae</taxon>
        <taxon>Euroglyphus</taxon>
    </lineage>
</organism>
<sequence length="125" mass="14680">MFPSQDVEPILDINGDYVRQESEPTPITYESNEDDDDNVEIDRNLNSTDSHDKTELQKYFDSYLIIACNSPFLFVYLISLTKYFHRITNDLKICLSFFTTIMTFVIITSFVKINTDECNYLMLFL</sequence>
<evidence type="ECO:0000256" key="1">
    <source>
        <dbReference type="SAM" id="MobiDB-lite"/>
    </source>
</evidence>
<keyword evidence="2" id="KW-1133">Transmembrane helix</keyword>
<feature type="transmembrane region" description="Helical" evidence="2">
    <location>
        <begin position="93"/>
        <end position="113"/>
    </location>
</feature>
<feature type="transmembrane region" description="Helical" evidence="2">
    <location>
        <begin position="62"/>
        <end position="81"/>
    </location>
</feature>
<keyword evidence="2" id="KW-0472">Membrane</keyword>
<dbReference type="EMBL" id="MUJZ01004944">
    <property type="protein sequence ID" value="OTF83137.1"/>
    <property type="molecule type" value="Genomic_DNA"/>
</dbReference>
<keyword evidence="2" id="KW-0812">Transmembrane</keyword>
<proteinExistence type="predicted"/>
<dbReference type="Proteomes" id="UP000194236">
    <property type="component" value="Unassembled WGS sequence"/>
</dbReference>
<protein>
    <submittedName>
        <fullName evidence="3">Uncharacterized protein</fullName>
    </submittedName>
</protein>
<reference evidence="3 4" key="1">
    <citation type="submission" date="2017-03" db="EMBL/GenBank/DDBJ databases">
        <title>Genome Survey of Euroglyphus maynei.</title>
        <authorList>
            <person name="Arlian L.G."/>
            <person name="Morgan M.S."/>
            <person name="Rider S.D."/>
        </authorList>
    </citation>
    <scope>NUCLEOTIDE SEQUENCE [LARGE SCALE GENOMIC DNA]</scope>
    <source>
        <strain evidence="3">Arlian Lab</strain>
        <tissue evidence="3">Whole body</tissue>
    </source>
</reference>
<name>A0A1Y3BSR5_EURMA</name>
<dbReference type="AlphaFoldDB" id="A0A1Y3BSR5"/>
<keyword evidence="4" id="KW-1185">Reference proteome</keyword>
<gene>
    <name evidence="3" type="ORF">BLA29_009290</name>
</gene>
<evidence type="ECO:0000313" key="3">
    <source>
        <dbReference type="EMBL" id="OTF83137.1"/>
    </source>
</evidence>